<feature type="compositionally biased region" description="Polar residues" evidence="1">
    <location>
        <begin position="93"/>
        <end position="105"/>
    </location>
</feature>
<evidence type="ECO:0000256" key="2">
    <source>
        <dbReference type="SAM" id="Phobius"/>
    </source>
</evidence>
<dbReference type="AlphaFoldDB" id="A0ABD1JRI6"/>
<keyword evidence="3" id="KW-0732">Signal</keyword>
<keyword evidence="2" id="KW-0472">Membrane</keyword>
<comment type="caution">
    <text evidence="4">The sequence shown here is derived from an EMBL/GenBank/DDBJ whole genome shotgun (WGS) entry which is preliminary data.</text>
</comment>
<dbReference type="Proteomes" id="UP001591681">
    <property type="component" value="Unassembled WGS sequence"/>
</dbReference>
<evidence type="ECO:0000313" key="5">
    <source>
        <dbReference type="Proteomes" id="UP001591681"/>
    </source>
</evidence>
<keyword evidence="2" id="KW-1133">Transmembrane helix</keyword>
<reference evidence="4 5" key="1">
    <citation type="submission" date="2024-09" db="EMBL/GenBank/DDBJ databases">
        <title>A chromosome-level genome assembly of Gray's grenadier anchovy, Coilia grayii.</title>
        <authorList>
            <person name="Fu Z."/>
        </authorList>
    </citation>
    <scope>NUCLEOTIDE SEQUENCE [LARGE SCALE GENOMIC DNA]</scope>
    <source>
        <strain evidence="4">G4</strain>
        <tissue evidence="4">Muscle</tissue>
    </source>
</reference>
<evidence type="ECO:0000256" key="3">
    <source>
        <dbReference type="SAM" id="SignalP"/>
    </source>
</evidence>
<feature type="compositionally biased region" description="Polar residues" evidence="1">
    <location>
        <begin position="129"/>
        <end position="148"/>
    </location>
</feature>
<accession>A0ABD1JRI6</accession>
<keyword evidence="2" id="KW-0812">Transmembrane</keyword>
<feature type="compositionally biased region" description="Polar residues" evidence="1">
    <location>
        <begin position="156"/>
        <end position="165"/>
    </location>
</feature>
<feature type="transmembrane region" description="Helical" evidence="2">
    <location>
        <begin position="312"/>
        <end position="333"/>
    </location>
</feature>
<organism evidence="4 5">
    <name type="scientific">Coilia grayii</name>
    <name type="common">Gray's grenadier anchovy</name>
    <dbReference type="NCBI Taxonomy" id="363190"/>
    <lineage>
        <taxon>Eukaryota</taxon>
        <taxon>Metazoa</taxon>
        <taxon>Chordata</taxon>
        <taxon>Craniata</taxon>
        <taxon>Vertebrata</taxon>
        <taxon>Euteleostomi</taxon>
        <taxon>Actinopterygii</taxon>
        <taxon>Neopterygii</taxon>
        <taxon>Teleostei</taxon>
        <taxon>Clupei</taxon>
        <taxon>Clupeiformes</taxon>
        <taxon>Clupeoidei</taxon>
        <taxon>Engraulidae</taxon>
        <taxon>Coilinae</taxon>
        <taxon>Coilia</taxon>
    </lineage>
</organism>
<keyword evidence="5" id="KW-1185">Reference proteome</keyword>
<gene>
    <name evidence="4" type="ORF">ACEWY4_014174</name>
</gene>
<feature type="compositionally biased region" description="Low complexity" evidence="1">
    <location>
        <begin position="178"/>
        <end position="226"/>
    </location>
</feature>
<evidence type="ECO:0000313" key="4">
    <source>
        <dbReference type="EMBL" id="KAL2089486.1"/>
    </source>
</evidence>
<name>A0ABD1JRI6_9TELE</name>
<dbReference type="EMBL" id="JBHFQA010000012">
    <property type="protein sequence ID" value="KAL2089486.1"/>
    <property type="molecule type" value="Genomic_DNA"/>
</dbReference>
<feature type="signal peptide" evidence="3">
    <location>
        <begin position="1"/>
        <end position="20"/>
    </location>
</feature>
<feature type="region of interest" description="Disordered" evidence="1">
    <location>
        <begin position="92"/>
        <end position="305"/>
    </location>
</feature>
<feature type="compositionally biased region" description="Low complexity" evidence="1">
    <location>
        <begin position="242"/>
        <end position="273"/>
    </location>
</feature>
<feature type="chain" id="PRO_5044771708" evidence="3">
    <location>
        <begin position="21"/>
        <end position="364"/>
    </location>
</feature>
<evidence type="ECO:0000256" key="1">
    <source>
        <dbReference type="SAM" id="MobiDB-lite"/>
    </source>
</evidence>
<protein>
    <submittedName>
        <fullName evidence="4">Uncharacterized protein</fullName>
    </submittedName>
</protein>
<feature type="compositionally biased region" description="Polar residues" evidence="1">
    <location>
        <begin position="37"/>
        <end position="46"/>
    </location>
</feature>
<feature type="region of interest" description="Disordered" evidence="1">
    <location>
        <begin position="28"/>
        <end position="68"/>
    </location>
</feature>
<sequence>MKSAATTVLCALLVFGYCSSIRGDHQKAGSISAAHPPTTTTQSSTAKRGDGEPITALGTTVAPKPALTPSNTVAPVLDITATKAKEIEKHVANASTDANSNSTGAAHSDPSLPEATNQTGSLAPVPTVTDGSAVTTAGTGANETSKTGSDVAPGGSASQGNQTDASKGPGPKDNSTLPSTTPSPTEAAPATAGPQATTTQPPKAETAPAPSAATTTSPHGPTTAAPIVPHSSASPGHKKNTSKAAATTTTTKGFAATTTTSSSTSTTTTTAVAAKKDTTSPVTAPDHHNGAAMSELNVGDNDNSSKGVSDPLLAGLVSVFVIAAAIVSLLVFLKFRHRNERPEFRRLQDLPMDDMMEDTPLYSY</sequence>
<proteinExistence type="predicted"/>